<reference evidence="3" key="2">
    <citation type="submission" date="2021-04" db="EMBL/GenBank/DDBJ databases">
        <authorList>
            <person name="Zhang T."/>
            <person name="Zhang Y."/>
            <person name="Lu D."/>
            <person name="Zuo D."/>
            <person name="Du Z."/>
        </authorList>
    </citation>
    <scope>NUCLEOTIDE SEQUENCE</scope>
    <source>
        <strain evidence="3">JR1</strain>
    </source>
</reference>
<dbReference type="SUPFAM" id="SSF55874">
    <property type="entry name" value="ATPase domain of HSP90 chaperone/DNA topoisomerase II/histidine kinase"/>
    <property type="match status" value="1"/>
</dbReference>
<keyword evidence="1" id="KW-0812">Transmembrane</keyword>
<dbReference type="Proteomes" id="UP000679220">
    <property type="component" value="Unassembled WGS sequence"/>
</dbReference>
<dbReference type="InterPro" id="IPR050640">
    <property type="entry name" value="Bact_2-comp_sensor_kinase"/>
</dbReference>
<evidence type="ECO:0000313" key="3">
    <source>
        <dbReference type="EMBL" id="MBR8537459.1"/>
    </source>
</evidence>
<feature type="transmembrane region" description="Helical" evidence="1">
    <location>
        <begin position="41"/>
        <end position="58"/>
    </location>
</feature>
<dbReference type="GO" id="GO:0000155">
    <property type="term" value="F:phosphorelay sensor kinase activity"/>
    <property type="evidence" value="ECO:0007669"/>
    <property type="project" value="InterPro"/>
</dbReference>
<keyword evidence="3" id="KW-0418">Kinase</keyword>
<dbReference type="PANTHER" id="PTHR34220:SF7">
    <property type="entry name" value="SENSOR HISTIDINE KINASE YPDA"/>
    <property type="match status" value="1"/>
</dbReference>
<keyword evidence="1" id="KW-0472">Membrane</keyword>
<keyword evidence="4" id="KW-1185">Reference proteome</keyword>
<reference evidence="3" key="1">
    <citation type="journal article" date="2018" name="Int. J. Syst. Evol. Microbiol.">
        <title>Carboxylicivirga sediminis sp. nov., isolated from coastal sediment.</title>
        <authorList>
            <person name="Wang F.Q."/>
            <person name="Ren L.H."/>
            <person name="Zou R.J."/>
            <person name="Sun Y.Z."/>
            <person name="Liu X.J."/>
            <person name="Jiang F."/>
            <person name="Liu L.J."/>
        </authorList>
    </citation>
    <scope>NUCLEOTIDE SEQUENCE</scope>
    <source>
        <strain evidence="3">JR1</strain>
    </source>
</reference>
<feature type="transmembrane region" description="Helical" evidence="1">
    <location>
        <begin position="12"/>
        <end position="29"/>
    </location>
</feature>
<evidence type="ECO:0000259" key="2">
    <source>
        <dbReference type="Pfam" id="PF06580"/>
    </source>
</evidence>
<accession>A0A941F6N8</accession>
<evidence type="ECO:0000256" key="1">
    <source>
        <dbReference type="SAM" id="Phobius"/>
    </source>
</evidence>
<feature type="domain" description="Signal transduction histidine kinase internal region" evidence="2">
    <location>
        <begin position="167"/>
        <end position="244"/>
    </location>
</feature>
<dbReference type="Pfam" id="PF06580">
    <property type="entry name" value="His_kinase"/>
    <property type="match status" value="1"/>
</dbReference>
<organism evidence="3 4">
    <name type="scientific">Carboxylicivirga sediminis</name>
    <dbReference type="NCBI Taxonomy" id="2006564"/>
    <lineage>
        <taxon>Bacteria</taxon>
        <taxon>Pseudomonadati</taxon>
        <taxon>Bacteroidota</taxon>
        <taxon>Bacteroidia</taxon>
        <taxon>Marinilabiliales</taxon>
        <taxon>Marinilabiliaceae</taxon>
        <taxon>Carboxylicivirga</taxon>
    </lineage>
</organism>
<dbReference type="EMBL" id="JAGTAR010000032">
    <property type="protein sequence ID" value="MBR8537459.1"/>
    <property type="molecule type" value="Genomic_DNA"/>
</dbReference>
<dbReference type="GO" id="GO:0016020">
    <property type="term" value="C:membrane"/>
    <property type="evidence" value="ECO:0007669"/>
    <property type="project" value="InterPro"/>
</dbReference>
<keyword evidence="3" id="KW-0808">Transferase</keyword>
<dbReference type="AlphaFoldDB" id="A0A941F6N8"/>
<evidence type="ECO:0000313" key="4">
    <source>
        <dbReference type="Proteomes" id="UP000679220"/>
    </source>
</evidence>
<sequence>MLALRSLNTRKVTIGLTFAVYWLIAFFFFKGFYGGNNSEQKVTLIFTTIFWFISFVCVDIHHRFVTRPNLEAKRYFRFIIFSLYVFMGAFWLESVLSFILNLYFWDYENGRVIEDAANVSYQVGGVNMIVFGGVAIQFMLETFRLTQDKELQDKKVFERELMLKEKELEMLKKQVNPHFLFNALNCVYGLSLEKSERTPEVILQLSGMLDYMLYKCERNVLLSEEIQQIENYTAIQRVRFGDALQLTMHTEIGRDFKVAPLLLLPLVENAFKHGRPADDGVLYIGITIRNGNGLYVSITNTCDSNVKRDKSGGIGLSNLQRRLALLYPERYELYQRFESNTFHVNLKLNLC</sequence>
<keyword evidence="1" id="KW-1133">Transmembrane helix</keyword>
<feature type="transmembrane region" description="Helical" evidence="1">
    <location>
        <begin position="78"/>
        <end position="99"/>
    </location>
</feature>
<dbReference type="Gene3D" id="3.30.565.10">
    <property type="entry name" value="Histidine kinase-like ATPase, C-terminal domain"/>
    <property type="match status" value="1"/>
</dbReference>
<dbReference type="InterPro" id="IPR010559">
    <property type="entry name" value="Sig_transdc_His_kin_internal"/>
</dbReference>
<protein>
    <submittedName>
        <fullName evidence="3">Sensor histidine kinase</fullName>
    </submittedName>
</protein>
<dbReference type="PANTHER" id="PTHR34220">
    <property type="entry name" value="SENSOR HISTIDINE KINASE YPDA"/>
    <property type="match status" value="1"/>
</dbReference>
<dbReference type="RefSeq" id="WP_212192484.1">
    <property type="nucleotide sequence ID" value="NZ_JAGTAR010000032.1"/>
</dbReference>
<name>A0A941F6N8_9BACT</name>
<gene>
    <name evidence="3" type="ORF">KDU71_17960</name>
</gene>
<proteinExistence type="predicted"/>
<dbReference type="InterPro" id="IPR036890">
    <property type="entry name" value="HATPase_C_sf"/>
</dbReference>
<feature type="transmembrane region" description="Helical" evidence="1">
    <location>
        <begin position="119"/>
        <end position="140"/>
    </location>
</feature>
<comment type="caution">
    <text evidence="3">The sequence shown here is derived from an EMBL/GenBank/DDBJ whole genome shotgun (WGS) entry which is preliminary data.</text>
</comment>